<dbReference type="PANTHER" id="PTHR34383:SF3">
    <property type="entry name" value="POLYPHOSPHATE:AMP PHOSPHOTRANSFERASE"/>
    <property type="match status" value="1"/>
</dbReference>
<accession>A0A4R9K9M3</accession>
<dbReference type="Gene3D" id="3.40.50.300">
    <property type="entry name" value="P-loop containing nucleotide triphosphate hydrolases"/>
    <property type="match status" value="1"/>
</dbReference>
<dbReference type="SUPFAM" id="SSF52540">
    <property type="entry name" value="P-loop containing nucleoside triphosphate hydrolases"/>
    <property type="match status" value="1"/>
</dbReference>
<dbReference type="GO" id="GO:0016301">
    <property type="term" value="F:kinase activity"/>
    <property type="evidence" value="ECO:0007669"/>
    <property type="project" value="UniProtKB-KW"/>
</dbReference>
<reference evidence="2" key="1">
    <citation type="journal article" date="2019" name="PLoS Negl. Trop. Dis.">
        <title>Revisiting the worldwide diversity of Leptospira species in the environment.</title>
        <authorList>
            <person name="Vincent A.T."/>
            <person name="Schiettekatte O."/>
            <person name="Bourhy P."/>
            <person name="Veyrier F.J."/>
            <person name="Picardeau M."/>
        </authorList>
    </citation>
    <scope>NUCLEOTIDE SEQUENCE [LARGE SCALE GENOMIC DNA]</scope>
    <source>
        <strain evidence="2">201702476</strain>
    </source>
</reference>
<gene>
    <name evidence="2" type="ORF">EHQ58_02120</name>
</gene>
<dbReference type="EMBL" id="RQGD01000009">
    <property type="protein sequence ID" value="TGL62685.1"/>
    <property type="molecule type" value="Genomic_DNA"/>
</dbReference>
<dbReference type="OrthoDB" id="323052at2"/>
<protein>
    <submittedName>
        <fullName evidence="2">Polyphosphate kinase</fullName>
    </submittedName>
</protein>
<evidence type="ECO:0000313" key="3">
    <source>
        <dbReference type="Proteomes" id="UP000297693"/>
    </source>
</evidence>
<sequence length="252" mass="29989">MIRLKDIQPLPKRESSEDEIATLQEQIFILQKESYDKQIGHIFLLEGWSSSGRGELLKALTVRLDPRKFKVYSPFVHKSEDRGYPFLWNFWQYLPRFGESLFYLNTYYGRLIYLLAFEGLDPKEYSHRMLSILNTERILTRDKIRFHKFFLHISEKELSKRIEKSRKEKRDWELSDIDKDQSKHYHKYRKRFEVVLNESNTASSSWEIIPCDDVASAKIYLLKCIIERMEAELKIDSAKELSLLAKGGELLP</sequence>
<dbReference type="Proteomes" id="UP000297693">
    <property type="component" value="Unassembled WGS sequence"/>
</dbReference>
<dbReference type="AlphaFoldDB" id="A0A4R9K9M3"/>
<dbReference type="Pfam" id="PF03976">
    <property type="entry name" value="PPK2"/>
    <property type="match status" value="1"/>
</dbReference>
<feature type="domain" description="Polyphosphate kinase-2-related" evidence="1">
    <location>
        <begin position="13"/>
        <end position="234"/>
    </location>
</feature>
<comment type="caution">
    <text evidence="2">The sequence shown here is derived from an EMBL/GenBank/DDBJ whole genome shotgun (WGS) entry which is preliminary data.</text>
</comment>
<keyword evidence="2" id="KW-0808">Transferase</keyword>
<keyword evidence="2" id="KW-0418">Kinase</keyword>
<dbReference type="InterPro" id="IPR027417">
    <property type="entry name" value="P-loop_NTPase"/>
</dbReference>
<organism evidence="2 3">
    <name type="scientific">Leptospira ognonensis</name>
    <dbReference type="NCBI Taxonomy" id="2484945"/>
    <lineage>
        <taxon>Bacteria</taxon>
        <taxon>Pseudomonadati</taxon>
        <taxon>Spirochaetota</taxon>
        <taxon>Spirochaetia</taxon>
        <taxon>Leptospirales</taxon>
        <taxon>Leptospiraceae</taxon>
        <taxon>Leptospira</taxon>
    </lineage>
</organism>
<name>A0A4R9K9M3_9LEPT</name>
<keyword evidence="3" id="KW-1185">Reference proteome</keyword>
<evidence type="ECO:0000313" key="2">
    <source>
        <dbReference type="EMBL" id="TGL62685.1"/>
    </source>
</evidence>
<dbReference type="InterPro" id="IPR022488">
    <property type="entry name" value="PPK2-related"/>
</dbReference>
<evidence type="ECO:0000259" key="1">
    <source>
        <dbReference type="Pfam" id="PF03976"/>
    </source>
</evidence>
<proteinExistence type="predicted"/>
<dbReference type="PANTHER" id="PTHR34383">
    <property type="entry name" value="POLYPHOSPHATE:AMP PHOSPHOTRANSFERASE-RELATED"/>
    <property type="match status" value="1"/>
</dbReference>